<dbReference type="EMBL" id="LXQA010405026">
    <property type="protein sequence ID" value="MCI49696.1"/>
    <property type="molecule type" value="Genomic_DNA"/>
</dbReference>
<protein>
    <submittedName>
        <fullName evidence="2">Uncharacterized protein</fullName>
    </submittedName>
</protein>
<keyword evidence="3" id="KW-1185">Reference proteome</keyword>
<organism evidence="2 3">
    <name type="scientific">Trifolium medium</name>
    <dbReference type="NCBI Taxonomy" id="97028"/>
    <lineage>
        <taxon>Eukaryota</taxon>
        <taxon>Viridiplantae</taxon>
        <taxon>Streptophyta</taxon>
        <taxon>Embryophyta</taxon>
        <taxon>Tracheophyta</taxon>
        <taxon>Spermatophyta</taxon>
        <taxon>Magnoliopsida</taxon>
        <taxon>eudicotyledons</taxon>
        <taxon>Gunneridae</taxon>
        <taxon>Pentapetalae</taxon>
        <taxon>rosids</taxon>
        <taxon>fabids</taxon>
        <taxon>Fabales</taxon>
        <taxon>Fabaceae</taxon>
        <taxon>Papilionoideae</taxon>
        <taxon>50 kb inversion clade</taxon>
        <taxon>NPAAA clade</taxon>
        <taxon>Hologalegina</taxon>
        <taxon>IRL clade</taxon>
        <taxon>Trifolieae</taxon>
        <taxon>Trifolium</taxon>
    </lineage>
</organism>
<accession>A0A392SPA5</accession>
<evidence type="ECO:0000313" key="3">
    <source>
        <dbReference type="Proteomes" id="UP000265520"/>
    </source>
</evidence>
<dbReference type="Proteomes" id="UP000265520">
    <property type="component" value="Unassembled WGS sequence"/>
</dbReference>
<feature type="non-terminal residue" evidence="2">
    <location>
        <position position="74"/>
    </location>
</feature>
<proteinExistence type="predicted"/>
<evidence type="ECO:0000313" key="2">
    <source>
        <dbReference type="EMBL" id="MCI49696.1"/>
    </source>
</evidence>
<feature type="region of interest" description="Disordered" evidence="1">
    <location>
        <begin position="1"/>
        <end position="74"/>
    </location>
</feature>
<evidence type="ECO:0000256" key="1">
    <source>
        <dbReference type="SAM" id="MobiDB-lite"/>
    </source>
</evidence>
<reference evidence="2 3" key="1">
    <citation type="journal article" date="2018" name="Front. Plant Sci.">
        <title>Red Clover (Trifolium pratense) and Zigzag Clover (T. medium) - A Picture of Genomic Similarities and Differences.</title>
        <authorList>
            <person name="Dluhosova J."/>
            <person name="Istvanek J."/>
            <person name="Nedelnik J."/>
            <person name="Repkova J."/>
        </authorList>
    </citation>
    <scope>NUCLEOTIDE SEQUENCE [LARGE SCALE GENOMIC DNA]</scope>
    <source>
        <strain evidence="3">cv. 10/8</strain>
        <tissue evidence="2">Leaf</tissue>
    </source>
</reference>
<sequence length="74" mass="7815">MIHQVLSRTGPVETDIKPHPTVCPSPDRSLPDAEDDVPYNPDSKHLEHGSDAPVISWSVSENAPSDLVSGGTAG</sequence>
<dbReference type="AlphaFoldDB" id="A0A392SPA5"/>
<comment type="caution">
    <text evidence="2">The sequence shown here is derived from an EMBL/GenBank/DDBJ whole genome shotgun (WGS) entry which is preliminary data.</text>
</comment>
<name>A0A392SPA5_9FABA</name>